<dbReference type="InterPro" id="IPR009014">
    <property type="entry name" value="Transketo_C/PFOR_II"/>
</dbReference>
<dbReference type="Gene3D" id="3.40.50.970">
    <property type="match status" value="1"/>
</dbReference>
<keyword evidence="6" id="KW-1185">Reference proteome</keyword>
<dbReference type="Pfam" id="PF02780">
    <property type="entry name" value="Transketolase_C"/>
    <property type="match status" value="1"/>
</dbReference>
<dbReference type="CDD" id="cd07036">
    <property type="entry name" value="TPP_PYR_E1-PDHc-beta_like"/>
    <property type="match status" value="1"/>
</dbReference>
<organism evidence="5 6">
    <name type="scientific">Baekduia soli</name>
    <dbReference type="NCBI Taxonomy" id="496014"/>
    <lineage>
        <taxon>Bacteria</taxon>
        <taxon>Bacillati</taxon>
        <taxon>Actinomycetota</taxon>
        <taxon>Thermoleophilia</taxon>
        <taxon>Solirubrobacterales</taxon>
        <taxon>Baekduiaceae</taxon>
        <taxon>Baekduia</taxon>
    </lineage>
</organism>
<keyword evidence="3" id="KW-0786">Thiamine pyrophosphate</keyword>
<dbReference type="RefSeq" id="WP_146916345.1">
    <property type="nucleotide sequence ID" value="NZ_CP042430.1"/>
</dbReference>
<proteinExistence type="predicted"/>
<sequence>MSAETMTVREAARRSLTEEMEADARVWVLGEDVGRGGLFGQYTGMVDAFGPDRIVDTPISESTIMGVAVGSALMGGRPVAEMRLCDFAVCATDELVNQAAKNRYMFGGQGRVPLLVRQPCGIGRSTAAQHSQSLESWYCHVPGLVVLAPSSPADTFGLLKTAIRSDDPVVYFEHKLLWGVEGDVDVDAAPIEVGRAARRREGTDVTIVAWSSMVADALAAAEALHAQDGISAEVLDLRSLWPWDEAAVLESAARTGALLVAQESVRVAGFGAEVAATVAEETGVRIGRVGCPRVPMPYSQPLEAEIRVGAADVAAAARALVER</sequence>
<dbReference type="KEGG" id="bsol:FSW04_03595"/>
<keyword evidence="2" id="KW-0560">Oxidoreductase</keyword>
<dbReference type="Proteomes" id="UP000321805">
    <property type="component" value="Chromosome"/>
</dbReference>
<dbReference type="FunFam" id="3.40.50.970:FF:000001">
    <property type="entry name" value="Pyruvate dehydrogenase E1 beta subunit"/>
    <property type="match status" value="1"/>
</dbReference>
<evidence type="ECO:0000256" key="1">
    <source>
        <dbReference type="ARBA" id="ARBA00001964"/>
    </source>
</evidence>
<comment type="cofactor">
    <cofactor evidence="1">
        <name>thiamine diphosphate</name>
        <dbReference type="ChEBI" id="CHEBI:58937"/>
    </cofactor>
</comment>
<dbReference type="OrthoDB" id="3457658at2"/>
<dbReference type="SUPFAM" id="SSF52922">
    <property type="entry name" value="TK C-terminal domain-like"/>
    <property type="match status" value="1"/>
</dbReference>
<name>A0A5B8U153_9ACTN</name>
<dbReference type="InterPro" id="IPR033248">
    <property type="entry name" value="Transketolase_C"/>
</dbReference>
<dbReference type="EMBL" id="CP042430">
    <property type="protein sequence ID" value="QEC46759.1"/>
    <property type="molecule type" value="Genomic_DNA"/>
</dbReference>
<accession>A0A5B8U153</accession>
<dbReference type="InterPro" id="IPR029061">
    <property type="entry name" value="THDP-binding"/>
</dbReference>
<protein>
    <submittedName>
        <fullName evidence="5">Alpha-ketoacid dehydrogenase subunit beta</fullName>
    </submittedName>
</protein>
<dbReference type="PANTHER" id="PTHR43257:SF2">
    <property type="entry name" value="PYRUVATE DEHYDROGENASE E1 COMPONENT SUBUNIT BETA"/>
    <property type="match status" value="1"/>
</dbReference>
<evidence type="ECO:0000256" key="2">
    <source>
        <dbReference type="ARBA" id="ARBA00023002"/>
    </source>
</evidence>
<dbReference type="GO" id="GO:0016491">
    <property type="term" value="F:oxidoreductase activity"/>
    <property type="evidence" value="ECO:0007669"/>
    <property type="project" value="UniProtKB-KW"/>
</dbReference>
<evidence type="ECO:0000313" key="5">
    <source>
        <dbReference type="EMBL" id="QEC46759.1"/>
    </source>
</evidence>
<dbReference type="SMART" id="SM00861">
    <property type="entry name" value="Transket_pyr"/>
    <property type="match status" value="1"/>
</dbReference>
<dbReference type="PANTHER" id="PTHR43257">
    <property type="entry name" value="PYRUVATE DEHYDROGENASE E1 COMPONENT BETA SUBUNIT"/>
    <property type="match status" value="1"/>
</dbReference>
<dbReference type="AlphaFoldDB" id="A0A5B8U153"/>
<dbReference type="Pfam" id="PF02779">
    <property type="entry name" value="Transket_pyr"/>
    <property type="match status" value="1"/>
</dbReference>
<reference evidence="5 6" key="1">
    <citation type="journal article" date="2018" name="J. Microbiol.">
        <title>Baekduia soli gen. nov., sp. nov., a novel bacterium isolated from the soil of Baekdu Mountain and proposal of a novel family name, Baekduiaceae fam. nov.</title>
        <authorList>
            <person name="An D.S."/>
            <person name="Siddiqi M.Z."/>
            <person name="Kim K.H."/>
            <person name="Yu H.S."/>
            <person name="Im W.T."/>
        </authorList>
    </citation>
    <scope>NUCLEOTIDE SEQUENCE [LARGE SCALE GENOMIC DNA]</scope>
    <source>
        <strain evidence="5 6">BR7-21</strain>
    </source>
</reference>
<dbReference type="SUPFAM" id="SSF52518">
    <property type="entry name" value="Thiamin diphosphate-binding fold (THDP-binding)"/>
    <property type="match status" value="1"/>
</dbReference>
<dbReference type="Gene3D" id="3.40.50.920">
    <property type="match status" value="1"/>
</dbReference>
<evidence type="ECO:0000313" key="6">
    <source>
        <dbReference type="Proteomes" id="UP000321805"/>
    </source>
</evidence>
<evidence type="ECO:0000256" key="3">
    <source>
        <dbReference type="ARBA" id="ARBA00023052"/>
    </source>
</evidence>
<gene>
    <name evidence="5" type="ORF">FSW04_03595</name>
</gene>
<feature type="domain" description="Transketolase-like pyrimidine-binding" evidence="4">
    <location>
        <begin position="6"/>
        <end position="180"/>
    </location>
</feature>
<evidence type="ECO:0000259" key="4">
    <source>
        <dbReference type="SMART" id="SM00861"/>
    </source>
</evidence>
<dbReference type="InterPro" id="IPR005475">
    <property type="entry name" value="Transketolase-like_Pyr-bd"/>
</dbReference>
<dbReference type="GO" id="GO:0000287">
    <property type="term" value="F:magnesium ion binding"/>
    <property type="evidence" value="ECO:0007669"/>
    <property type="project" value="UniProtKB-ARBA"/>
</dbReference>